<dbReference type="PANTHER" id="PTHR13887:SF14">
    <property type="entry name" value="DISULFIDE BOND FORMATION PROTEIN D"/>
    <property type="match status" value="1"/>
</dbReference>
<comment type="similarity">
    <text evidence="1">Belongs to the thioredoxin family. DsbA subfamily.</text>
</comment>
<organism evidence="9">
    <name type="scientific">Herbiconiux sp. A18JL235</name>
    <dbReference type="NCBI Taxonomy" id="3152363"/>
    <lineage>
        <taxon>Bacteria</taxon>
        <taxon>Bacillati</taxon>
        <taxon>Actinomycetota</taxon>
        <taxon>Actinomycetes</taxon>
        <taxon>Micrococcales</taxon>
        <taxon>Microbacteriaceae</taxon>
        <taxon>Herbiconiux</taxon>
    </lineage>
</organism>
<sequence>MNQKKTPSARTQAARATAERLTAQRKPKRTLVIVVLIAVFAVIAVGISIIAVSVTQSVSRTAEAAQSASVVRDNSHVLDEAPDGKVTLVEFLDFECEACGAFYPYVEQFREEYKGQITFVTRYFPIPSHFNSRNAAVAVEAASQQGAFEEMYKMMFELQSTWGESQEDLSPLFRTYAEQLGLDMAAYDTAVADPATLERVLQDYDEGVALGVDSTPTFFLNGEKMTIDSLDGFKAQLDAAIAQ</sequence>
<keyword evidence="2" id="KW-0732">Signal</keyword>
<protein>
    <submittedName>
        <fullName evidence="9">DsbA family protein</fullName>
    </submittedName>
</protein>
<evidence type="ECO:0000256" key="5">
    <source>
        <dbReference type="ARBA" id="ARBA00023284"/>
    </source>
</evidence>
<keyword evidence="3" id="KW-0560">Oxidoreductase</keyword>
<dbReference type="SUPFAM" id="SSF52833">
    <property type="entry name" value="Thioredoxin-like"/>
    <property type="match status" value="1"/>
</dbReference>
<keyword evidence="9" id="KW-0614">Plasmid</keyword>
<feature type="domain" description="Thioredoxin" evidence="8">
    <location>
        <begin position="56"/>
        <end position="242"/>
    </location>
</feature>
<proteinExistence type="inferred from homology"/>
<dbReference type="AlphaFoldDB" id="A0AB39BMG6"/>
<dbReference type="RefSeq" id="WP_368499889.1">
    <property type="nucleotide sequence ID" value="NZ_CP162512.1"/>
</dbReference>
<evidence type="ECO:0000313" key="9">
    <source>
        <dbReference type="EMBL" id="XDI07526.1"/>
    </source>
</evidence>
<evidence type="ECO:0000259" key="8">
    <source>
        <dbReference type="PROSITE" id="PS51352"/>
    </source>
</evidence>
<evidence type="ECO:0000256" key="6">
    <source>
        <dbReference type="SAM" id="MobiDB-lite"/>
    </source>
</evidence>
<keyword evidence="5" id="KW-0676">Redox-active center</keyword>
<feature type="region of interest" description="Disordered" evidence="6">
    <location>
        <begin position="1"/>
        <end position="20"/>
    </location>
</feature>
<reference evidence="9" key="1">
    <citation type="submission" date="2024-05" db="EMBL/GenBank/DDBJ databases">
        <title>Herbiconiux sp. A18JL235.</title>
        <authorList>
            <person name="Zhang G."/>
        </authorList>
    </citation>
    <scope>NUCLEOTIDE SEQUENCE</scope>
    <source>
        <strain evidence="9">A18JL235</strain>
        <plasmid evidence="9">unnamed1</plasmid>
    </source>
</reference>
<dbReference type="InterPro" id="IPR013766">
    <property type="entry name" value="Thioredoxin_domain"/>
</dbReference>
<geneLocation type="plasmid" evidence="9">
    <name>unnamed1</name>
</geneLocation>
<evidence type="ECO:0000256" key="4">
    <source>
        <dbReference type="ARBA" id="ARBA00023157"/>
    </source>
</evidence>
<dbReference type="Pfam" id="PF13462">
    <property type="entry name" value="Thioredoxin_4"/>
    <property type="match status" value="1"/>
</dbReference>
<dbReference type="PROSITE" id="PS51352">
    <property type="entry name" value="THIOREDOXIN_2"/>
    <property type="match status" value="1"/>
</dbReference>
<dbReference type="InterPro" id="IPR036249">
    <property type="entry name" value="Thioredoxin-like_sf"/>
</dbReference>
<name>A0AB39BMG6_9MICO</name>
<keyword evidence="7" id="KW-0472">Membrane</keyword>
<dbReference type="Gene3D" id="3.40.30.10">
    <property type="entry name" value="Glutaredoxin"/>
    <property type="match status" value="1"/>
</dbReference>
<evidence type="ECO:0000256" key="1">
    <source>
        <dbReference type="ARBA" id="ARBA00005791"/>
    </source>
</evidence>
<dbReference type="GO" id="GO:0016491">
    <property type="term" value="F:oxidoreductase activity"/>
    <property type="evidence" value="ECO:0007669"/>
    <property type="project" value="UniProtKB-KW"/>
</dbReference>
<gene>
    <name evidence="9" type="ORF">ABFY20_19995</name>
</gene>
<accession>A0AB39BMG6</accession>
<dbReference type="EMBL" id="CP162512">
    <property type="protein sequence ID" value="XDI07526.1"/>
    <property type="molecule type" value="Genomic_DNA"/>
</dbReference>
<dbReference type="PANTHER" id="PTHR13887">
    <property type="entry name" value="GLUTATHIONE S-TRANSFERASE KAPPA"/>
    <property type="match status" value="1"/>
</dbReference>
<evidence type="ECO:0000256" key="2">
    <source>
        <dbReference type="ARBA" id="ARBA00022729"/>
    </source>
</evidence>
<keyword evidence="7" id="KW-0812">Transmembrane</keyword>
<feature type="compositionally biased region" description="Low complexity" evidence="6">
    <location>
        <begin position="9"/>
        <end position="20"/>
    </location>
</feature>
<dbReference type="InterPro" id="IPR012336">
    <property type="entry name" value="Thioredoxin-like_fold"/>
</dbReference>
<feature type="transmembrane region" description="Helical" evidence="7">
    <location>
        <begin position="30"/>
        <end position="52"/>
    </location>
</feature>
<evidence type="ECO:0000256" key="3">
    <source>
        <dbReference type="ARBA" id="ARBA00023002"/>
    </source>
</evidence>
<keyword evidence="7" id="KW-1133">Transmembrane helix</keyword>
<evidence type="ECO:0000256" key="7">
    <source>
        <dbReference type="SAM" id="Phobius"/>
    </source>
</evidence>
<keyword evidence="4" id="KW-1015">Disulfide bond</keyword>